<keyword evidence="6" id="KW-0547">Nucleotide-binding</keyword>
<dbReference type="CDD" id="cd06225">
    <property type="entry name" value="HAMP"/>
    <property type="match status" value="1"/>
</dbReference>
<dbReference type="InterPro" id="IPR003594">
    <property type="entry name" value="HATPase_dom"/>
</dbReference>
<dbReference type="InterPro" id="IPR003660">
    <property type="entry name" value="HAMP_dom"/>
</dbReference>
<protein>
    <submittedName>
        <fullName evidence="14">Sensor histidine kinase</fullName>
    </submittedName>
</protein>
<evidence type="ECO:0000256" key="5">
    <source>
        <dbReference type="ARBA" id="ARBA00022692"/>
    </source>
</evidence>
<gene>
    <name evidence="14" type="primary">hk09</name>
    <name evidence="14" type="ORF">J40TS1_50820</name>
</gene>
<evidence type="ECO:0000256" key="8">
    <source>
        <dbReference type="ARBA" id="ARBA00022840"/>
    </source>
</evidence>
<evidence type="ECO:0000256" key="3">
    <source>
        <dbReference type="ARBA" id="ARBA00022553"/>
    </source>
</evidence>
<dbReference type="AlphaFoldDB" id="A0A919YTI7"/>
<keyword evidence="4" id="KW-0808">Transferase</keyword>
<dbReference type="PANTHER" id="PTHR34220">
    <property type="entry name" value="SENSOR HISTIDINE KINASE YPDA"/>
    <property type="match status" value="1"/>
</dbReference>
<keyword evidence="9 12" id="KW-1133">Transmembrane helix</keyword>
<dbReference type="Pfam" id="PF02518">
    <property type="entry name" value="HATPase_c"/>
    <property type="match status" value="1"/>
</dbReference>
<evidence type="ECO:0000256" key="2">
    <source>
        <dbReference type="ARBA" id="ARBA00022475"/>
    </source>
</evidence>
<dbReference type="SUPFAM" id="SSF158472">
    <property type="entry name" value="HAMP domain-like"/>
    <property type="match status" value="1"/>
</dbReference>
<dbReference type="SUPFAM" id="SSF55874">
    <property type="entry name" value="ATPase domain of HSP90 chaperone/DNA topoisomerase II/histidine kinase"/>
    <property type="match status" value="1"/>
</dbReference>
<keyword evidence="11 12" id="KW-0472">Membrane</keyword>
<keyword evidence="15" id="KW-1185">Reference proteome</keyword>
<evidence type="ECO:0000256" key="1">
    <source>
        <dbReference type="ARBA" id="ARBA00004651"/>
    </source>
</evidence>
<proteinExistence type="predicted"/>
<dbReference type="Proteomes" id="UP000683139">
    <property type="component" value="Unassembled WGS sequence"/>
</dbReference>
<evidence type="ECO:0000256" key="6">
    <source>
        <dbReference type="ARBA" id="ARBA00022741"/>
    </source>
</evidence>
<dbReference type="GO" id="GO:0005886">
    <property type="term" value="C:plasma membrane"/>
    <property type="evidence" value="ECO:0007669"/>
    <property type="project" value="UniProtKB-SubCell"/>
</dbReference>
<dbReference type="GO" id="GO:0000155">
    <property type="term" value="F:phosphorelay sensor kinase activity"/>
    <property type="evidence" value="ECO:0007669"/>
    <property type="project" value="InterPro"/>
</dbReference>
<evidence type="ECO:0000256" key="9">
    <source>
        <dbReference type="ARBA" id="ARBA00022989"/>
    </source>
</evidence>
<keyword evidence="3" id="KW-0597">Phosphoprotein</keyword>
<accession>A0A919YTI7</accession>
<keyword evidence="10" id="KW-0902">Two-component regulatory system</keyword>
<evidence type="ECO:0000313" key="14">
    <source>
        <dbReference type="EMBL" id="GIP19440.1"/>
    </source>
</evidence>
<dbReference type="InterPro" id="IPR010559">
    <property type="entry name" value="Sig_transdc_His_kin_internal"/>
</dbReference>
<dbReference type="EMBL" id="BOSE01000015">
    <property type="protein sequence ID" value="GIP19440.1"/>
    <property type="molecule type" value="Genomic_DNA"/>
</dbReference>
<comment type="subcellular location">
    <subcellularLocation>
        <location evidence="1">Cell membrane</location>
        <topology evidence="1">Multi-pass membrane protein</topology>
    </subcellularLocation>
</comment>
<dbReference type="GO" id="GO:0005524">
    <property type="term" value="F:ATP binding"/>
    <property type="evidence" value="ECO:0007669"/>
    <property type="project" value="UniProtKB-KW"/>
</dbReference>
<evidence type="ECO:0000256" key="10">
    <source>
        <dbReference type="ARBA" id="ARBA00023012"/>
    </source>
</evidence>
<feature type="domain" description="HAMP" evidence="13">
    <location>
        <begin position="319"/>
        <end position="371"/>
    </location>
</feature>
<dbReference type="InterPro" id="IPR050640">
    <property type="entry name" value="Bact_2-comp_sensor_kinase"/>
</dbReference>
<dbReference type="InterPro" id="IPR036890">
    <property type="entry name" value="HATPase_C_sf"/>
</dbReference>
<comment type="caution">
    <text evidence="14">The sequence shown here is derived from an EMBL/GenBank/DDBJ whole genome shotgun (WGS) entry which is preliminary data.</text>
</comment>
<evidence type="ECO:0000256" key="11">
    <source>
        <dbReference type="ARBA" id="ARBA00023136"/>
    </source>
</evidence>
<dbReference type="Gene3D" id="6.10.340.10">
    <property type="match status" value="1"/>
</dbReference>
<keyword evidence="8" id="KW-0067">ATP-binding</keyword>
<dbReference type="Pfam" id="PF00672">
    <property type="entry name" value="HAMP"/>
    <property type="match status" value="1"/>
</dbReference>
<dbReference type="PANTHER" id="PTHR34220:SF11">
    <property type="entry name" value="SENSOR PROTEIN KINASE HPTS"/>
    <property type="match status" value="1"/>
</dbReference>
<dbReference type="SMART" id="SM00387">
    <property type="entry name" value="HATPase_c"/>
    <property type="match status" value="1"/>
</dbReference>
<keyword evidence="7 14" id="KW-0418">Kinase</keyword>
<name>A0A919YTI7_9BACL</name>
<dbReference type="Gene3D" id="3.30.565.10">
    <property type="entry name" value="Histidine kinase-like ATPase, C-terminal domain"/>
    <property type="match status" value="1"/>
</dbReference>
<evidence type="ECO:0000313" key="15">
    <source>
        <dbReference type="Proteomes" id="UP000683139"/>
    </source>
</evidence>
<evidence type="ECO:0000256" key="4">
    <source>
        <dbReference type="ARBA" id="ARBA00022679"/>
    </source>
</evidence>
<keyword evidence="5 12" id="KW-0812">Transmembrane</keyword>
<organism evidence="14 15">
    <name type="scientific">Paenibacillus montaniterrae</name>
    <dbReference type="NCBI Taxonomy" id="429341"/>
    <lineage>
        <taxon>Bacteria</taxon>
        <taxon>Bacillati</taxon>
        <taxon>Bacillota</taxon>
        <taxon>Bacilli</taxon>
        <taxon>Bacillales</taxon>
        <taxon>Paenibacillaceae</taxon>
        <taxon>Paenibacillus</taxon>
    </lineage>
</organism>
<evidence type="ECO:0000259" key="13">
    <source>
        <dbReference type="PROSITE" id="PS50885"/>
    </source>
</evidence>
<dbReference type="Pfam" id="PF06580">
    <property type="entry name" value="His_kinase"/>
    <property type="match status" value="1"/>
</dbReference>
<sequence length="590" mass="67356">MKRIFRKMSLKRRLWVSFVLLTVVCIATTGTYVSVFFSREMEMQATKTSQDTLNKTAQVLDERLRNIVVLVSTFMMGESFQQTMRDVQANNSNQYYNRLSQLQTPFAQLMLAEQSIDSVLVHTPIGDFYSTENRRSPSVAFEDTLLQDKISVAQDRWNKLWITGHTDELFSRGNYVVSLIIKPLFDKQLQNTYVIVNIREDYLQELIGAHMQGASLNQLVIDRSGQKVFASREGLQHSERKMYEGIGLDKRGHYNYASESGSSYLVNYATLDMNPDWVLIGYQSKAELLEPVHRLRLAILSIMGGCVILALIMSSMLSELLLKPLFKLRNLMLKVERNKLDVRFESVFEDEISQVGHKFNRMMDQIGELILEVKASEQEKRKSEIKALQAQIDPHFLYNTLNTIYWKSEMAEQQAVSEMIVSLSLLFRLGLNNGQEITTLRQELKHVEQYLLLQAMCYPDLFDYELAPVEEKLLDAPVLKILLQPLAENCILHGFQELPYKGKITIAAYEQEGMLALSVADNGTGMDAARVERMLNKPASEQTSYALSNVRSRLSLYYGHSAAIKLESEANVHTVVKLIIPIVAKEAISQ</sequence>
<reference evidence="14" key="1">
    <citation type="submission" date="2021-03" db="EMBL/GenBank/DDBJ databases">
        <title>Antimicrobial resistance genes in bacteria isolated from Japanese honey, and their potential for conferring macrolide and lincosamide resistance in the American foulbrood pathogen Paenibacillus larvae.</title>
        <authorList>
            <person name="Okamoto M."/>
            <person name="Kumagai M."/>
            <person name="Kanamori H."/>
            <person name="Takamatsu D."/>
        </authorList>
    </citation>
    <scope>NUCLEOTIDE SEQUENCE</scope>
    <source>
        <strain evidence="14">J40TS1</strain>
    </source>
</reference>
<keyword evidence="2" id="KW-1003">Cell membrane</keyword>
<evidence type="ECO:0000256" key="7">
    <source>
        <dbReference type="ARBA" id="ARBA00022777"/>
    </source>
</evidence>
<dbReference type="PROSITE" id="PS50885">
    <property type="entry name" value="HAMP"/>
    <property type="match status" value="1"/>
</dbReference>
<feature type="transmembrane region" description="Helical" evidence="12">
    <location>
        <begin position="297"/>
        <end position="322"/>
    </location>
</feature>
<evidence type="ECO:0000256" key="12">
    <source>
        <dbReference type="SAM" id="Phobius"/>
    </source>
</evidence>
<dbReference type="SMART" id="SM00304">
    <property type="entry name" value="HAMP"/>
    <property type="match status" value="1"/>
</dbReference>